<evidence type="ECO:0000313" key="1">
    <source>
        <dbReference type="EMBL" id="CAG8681693.1"/>
    </source>
</evidence>
<feature type="non-terminal residue" evidence="1">
    <location>
        <position position="1"/>
    </location>
</feature>
<accession>A0A9N9EN46</accession>
<proteinExistence type="predicted"/>
<dbReference type="EMBL" id="CAJVPV010013990">
    <property type="protein sequence ID" value="CAG8681693.1"/>
    <property type="molecule type" value="Genomic_DNA"/>
</dbReference>
<protein>
    <submittedName>
        <fullName evidence="1">8212_t:CDS:1</fullName>
    </submittedName>
</protein>
<dbReference type="Proteomes" id="UP000789342">
    <property type="component" value="Unassembled WGS sequence"/>
</dbReference>
<organism evidence="1 2">
    <name type="scientific">Acaulospora morrowiae</name>
    <dbReference type="NCBI Taxonomy" id="94023"/>
    <lineage>
        <taxon>Eukaryota</taxon>
        <taxon>Fungi</taxon>
        <taxon>Fungi incertae sedis</taxon>
        <taxon>Mucoromycota</taxon>
        <taxon>Glomeromycotina</taxon>
        <taxon>Glomeromycetes</taxon>
        <taxon>Diversisporales</taxon>
        <taxon>Acaulosporaceae</taxon>
        <taxon>Acaulospora</taxon>
    </lineage>
</organism>
<name>A0A9N9EN46_9GLOM</name>
<dbReference type="AlphaFoldDB" id="A0A9N9EN46"/>
<dbReference type="OrthoDB" id="2446689at2759"/>
<reference evidence="1" key="1">
    <citation type="submission" date="2021-06" db="EMBL/GenBank/DDBJ databases">
        <authorList>
            <person name="Kallberg Y."/>
            <person name="Tangrot J."/>
            <person name="Rosling A."/>
        </authorList>
    </citation>
    <scope>NUCLEOTIDE SEQUENCE</scope>
    <source>
        <strain evidence="1">CL551</strain>
    </source>
</reference>
<comment type="caution">
    <text evidence="1">The sequence shown here is derived from an EMBL/GenBank/DDBJ whole genome shotgun (WGS) entry which is preliminary data.</text>
</comment>
<keyword evidence="2" id="KW-1185">Reference proteome</keyword>
<sequence>KNRFSKFIVENTELKREKAEFSAKEEGFRARIVELERNAKESAENEKQNQIENSKRN</sequence>
<gene>
    <name evidence="1" type="ORF">AMORRO_LOCUS11276</name>
</gene>
<evidence type="ECO:0000313" key="2">
    <source>
        <dbReference type="Proteomes" id="UP000789342"/>
    </source>
</evidence>